<dbReference type="AlphaFoldDB" id="A0A9P8S3N5"/>
<protein>
    <submittedName>
        <fullName evidence="1">Uncharacterized protein</fullName>
    </submittedName>
</protein>
<evidence type="ECO:0000313" key="1">
    <source>
        <dbReference type="EMBL" id="KAH0593234.1"/>
    </source>
</evidence>
<keyword evidence="2" id="KW-1185">Reference proteome</keyword>
<accession>A0A9P8S3N5</accession>
<dbReference type="EMBL" id="JACEFI010000022">
    <property type="protein sequence ID" value="KAH0593234.1"/>
    <property type="molecule type" value="Genomic_DNA"/>
</dbReference>
<proteinExistence type="predicted"/>
<name>A0A9P8S3N5_9HYPO</name>
<comment type="caution">
    <text evidence="1">The sequence shown here is derived from an EMBL/GenBank/DDBJ whole genome shotgun (WGS) entry which is preliminary data.</text>
</comment>
<reference evidence="1 2" key="1">
    <citation type="submission" date="2020-07" db="EMBL/GenBank/DDBJ databases">
        <title>Metarhizium humberi genome.</title>
        <authorList>
            <person name="Lysoe E."/>
        </authorList>
    </citation>
    <scope>NUCLEOTIDE SEQUENCE [LARGE SCALE GENOMIC DNA]</scope>
    <source>
        <strain evidence="1 2">ESALQ1638</strain>
    </source>
</reference>
<organism evidence="1 2">
    <name type="scientific">Metarhizium humberi</name>
    <dbReference type="NCBI Taxonomy" id="2596975"/>
    <lineage>
        <taxon>Eukaryota</taxon>
        <taxon>Fungi</taxon>
        <taxon>Dikarya</taxon>
        <taxon>Ascomycota</taxon>
        <taxon>Pezizomycotina</taxon>
        <taxon>Sordariomycetes</taxon>
        <taxon>Hypocreomycetidae</taxon>
        <taxon>Hypocreales</taxon>
        <taxon>Clavicipitaceae</taxon>
        <taxon>Metarhizium</taxon>
    </lineage>
</organism>
<gene>
    <name evidence="1" type="ORF">MHUMG1_08956</name>
</gene>
<sequence>MSDKDRVAELERLLEEVTRKHERFREEDRRKDQKSTLSECLYNCHFHIYVKLRLPPPGHGLPVPTTPVDDLWNFERFAIEQPVGKILAPIWDDKGLRGRYPFADIRVKSVGEMPGFGEHIIARETRPYGFGIQTSLDGSEHYAFVFDYQHEYVLSVEHLQEAHQMETLFEDVNTRAWQEYIARVLIRVFNFMIIYGVSYGYVAAGKFHDFLYYDPTEPRTLYHHLFVPENVVRDAASEDDWSTHMSNTAVAQLASFCLQSLQSEAAEGPDLERRRMLRRNHWPYGVCLIGLKTGRDLANNCPNVKFRRAVGKNEQHQ</sequence>
<dbReference type="Proteomes" id="UP000764110">
    <property type="component" value="Unassembled WGS sequence"/>
</dbReference>
<evidence type="ECO:0000313" key="2">
    <source>
        <dbReference type="Proteomes" id="UP000764110"/>
    </source>
</evidence>